<dbReference type="EMBL" id="CP020569">
    <property type="protein sequence ID" value="ARF56054.1"/>
    <property type="molecule type" value="Genomic_DNA"/>
</dbReference>
<dbReference type="Proteomes" id="UP000192726">
    <property type="component" value="Chromosome"/>
</dbReference>
<organism evidence="1 2">
    <name type="scientific">Streptomyces gilvosporeus</name>
    <dbReference type="NCBI Taxonomy" id="553510"/>
    <lineage>
        <taxon>Bacteria</taxon>
        <taxon>Bacillati</taxon>
        <taxon>Actinomycetota</taxon>
        <taxon>Actinomycetes</taxon>
        <taxon>Kitasatosporales</taxon>
        <taxon>Streptomycetaceae</taxon>
        <taxon>Streptomyces</taxon>
    </lineage>
</organism>
<evidence type="ECO:0000313" key="2">
    <source>
        <dbReference type="Proteomes" id="UP000192726"/>
    </source>
</evidence>
<name>A0A1V0TSX0_9ACTN</name>
<dbReference type="AlphaFoldDB" id="A0A1V0TSX0"/>
<dbReference type="KEGG" id="sgv:B1H19_19335"/>
<sequence>MVIVVGLVAKFFFSGSSDSPRYAKVGDCLHVTSTAPGSDATRTECSDSKANYTVAKRYEYDGVFSTRTCQDVPGAFSYHGRYYRTVHHHRVTHTYLLCLTPRNGTSGSQAPTGQP</sequence>
<keyword evidence="2" id="KW-1185">Reference proteome</keyword>
<evidence type="ECO:0000313" key="1">
    <source>
        <dbReference type="EMBL" id="ARF56054.1"/>
    </source>
</evidence>
<reference evidence="1 2" key="1">
    <citation type="submission" date="2017-04" db="EMBL/GenBank/DDBJ databases">
        <title>Complete Genome Sequence of Streptomyces gilvosporeus F607, a Capable Producer of Natamycin.</title>
        <authorList>
            <person name="Zong G."/>
            <person name="Zhong C."/>
            <person name="Fu J."/>
            <person name="Qin R."/>
            <person name="Cao G."/>
        </authorList>
    </citation>
    <scope>NUCLEOTIDE SEQUENCE [LARGE SCALE GENOMIC DNA]</scope>
    <source>
        <strain evidence="1 2">F607</strain>
    </source>
</reference>
<gene>
    <name evidence="1" type="ORF">B1H19_19335</name>
</gene>
<proteinExistence type="predicted"/>
<protein>
    <submittedName>
        <fullName evidence="1">Uncharacterized protein</fullName>
    </submittedName>
</protein>
<accession>A0A1V0TSX0</accession>